<sequence length="706" mass="78406">MLISILPLFQDYLRVWARELEMPILSVDYSLAPEQPFPRALEETFYAYAWALKYPEKLGWTGERICFAGDSAGGNLVLTTALRAVSFQIRVPDGIMAAYPTTMVQYEPSPARLMSMIDPLLPVGILTRVLAAYSGIADKFSSALATPIFCNPAKYETWEVVETAEVVEESSSLPTNEIAECNGHSPNEKCSCNHVELTANQNLSAQSMFFAQQNRCGTEVNAISVNSRCSSIDTITDDEFVVYDLDGTQTSMKLKQTDGSNCDNKIESALPRYSIQSSSTNMSILPDQCSKDHALNCAEAVGNKVLDMASGKDLNQVSVVESEDTNSSKEQHPKLKNTDQRFFGSFEEMMATLNSNITVQENCDDSATATKDLYAVCQELLHEDSGRLSVDMKSTICKSIEDMDELGDQAPIESFVCEEQQAFNTEPKNEEIDIRNKRRKINQKQPSLSGANSSWIHGDTDIERGREPVNSDIGLERGSEVVCNDKDIERESKAVPSDTDKERSHESVQRDQMGEGDNSKPRTHSNIETYITNTPAHTDMLNSKKRTLSLDLPVSFHPGQKSQISKSPDKMLLSTSDFSPKLSPGAGKCTPKLYSVQRKIAQSPIHLFRKLPIVKNYFMSPLLAPDEFLMGLPEVHLAACHFDPLLDDSVMFARKLQSLGRPVTLKVYDYLPHGFLSFGHASKEASLASNGCLDMIKQVLIKLERF</sequence>
<feature type="compositionally biased region" description="Basic and acidic residues" evidence="2">
    <location>
        <begin position="458"/>
        <end position="520"/>
    </location>
</feature>
<dbReference type="AlphaFoldDB" id="A0A9D4JWT4"/>
<name>A0A9D4JWT4_DREPO</name>
<dbReference type="InterPro" id="IPR033140">
    <property type="entry name" value="Lipase_GDXG_put_SER_AS"/>
</dbReference>
<dbReference type="GO" id="GO:0004806">
    <property type="term" value="F:triacylglycerol lipase activity"/>
    <property type="evidence" value="ECO:0007669"/>
    <property type="project" value="TreeGrafter"/>
</dbReference>
<proteinExistence type="predicted"/>
<evidence type="ECO:0000256" key="2">
    <source>
        <dbReference type="SAM" id="MobiDB-lite"/>
    </source>
</evidence>
<dbReference type="InterPro" id="IPR029058">
    <property type="entry name" value="AB_hydrolase_fold"/>
</dbReference>
<dbReference type="Proteomes" id="UP000828390">
    <property type="component" value="Unassembled WGS sequence"/>
</dbReference>
<evidence type="ECO:0000313" key="5">
    <source>
        <dbReference type="Proteomes" id="UP000828390"/>
    </source>
</evidence>
<protein>
    <recommendedName>
        <fullName evidence="3">Alpha/beta hydrolase fold-3 domain-containing protein</fullName>
    </recommendedName>
</protein>
<accession>A0A9D4JWT4</accession>
<evidence type="ECO:0000259" key="3">
    <source>
        <dbReference type="Pfam" id="PF07859"/>
    </source>
</evidence>
<feature type="region of interest" description="Disordered" evidence="2">
    <location>
        <begin position="437"/>
        <end position="527"/>
    </location>
</feature>
<dbReference type="PANTHER" id="PTHR23025">
    <property type="entry name" value="TRIACYLGLYCEROL LIPASE"/>
    <property type="match status" value="1"/>
</dbReference>
<dbReference type="EMBL" id="JAIWYP010000005">
    <property type="protein sequence ID" value="KAH3825889.1"/>
    <property type="molecule type" value="Genomic_DNA"/>
</dbReference>
<dbReference type="PANTHER" id="PTHR23025:SF3">
    <property type="entry name" value="HORMONE-SENSITIVE LIPASE"/>
    <property type="match status" value="1"/>
</dbReference>
<comment type="caution">
    <text evidence="4">The sequence shown here is derived from an EMBL/GenBank/DDBJ whole genome shotgun (WGS) entry which is preliminary data.</text>
</comment>
<evidence type="ECO:0000256" key="1">
    <source>
        <dbReference type="PROSITE-ProRule" id="PRU10038"/>
    </source>
</evidence>
<dbReference type="PROSITE" id="PS01174">
    <property type="entry name" value="LIPASE_GDXG_SER"/>
    <property type="match status" value="1"/>
</dbReference>
<dbReference type="Gene3D" id="3.40.50.1820">
    <property type="entry name" value="alpha/beta hydrolase"/>
    <property type="match status" value="2"/>
</dbReference>
<gene>
    <name evidence="4" type="ORF">DPMN_127773</name>
</gene>
<dbReference type="GO" id="GO:0005829">
    <property type="term" value="C:cytosol"/>
    <property type="evidence" value="ECO:0007669"/>
    <property type="project" value="TreeGrafter"/>
</dbReference>
<reference evidence="4" key="2">
    <citation type="submission" date="2020-11" db="EMBL/GenBank/DDBJ databases">
        <authorList>
            <person name="McCartney M.A."/>
            <person name="Auch B."/>
            <person name="Kono T."/>
            <person name="Mallez S."/>
            <person name="Becker A."/>
            <person name="Gohl D.M."/>
            <person name="Silverstein K.A.T."/>
            <person name="Koren S."/>
            <person name="Bechman K.B."/>
            <person name="Herman A."/>
            <person name="Abrahante J.E."/>
            <person name="Garbe J."/>
        </authorList>
    </citation>
    <scope>NUCLEOTIDE SEQUENCE</scope>
    <source>
        <strain evidence="4">Duluth1</strain>
        <tissue evidence="4">Whole animal</tissue>
    </source>
</reference>
<feature type="compositionally biased region" description="Polar residues" evidence="2">
    <location>
        <begin position="443"/>
        <end position="455"/>
    </location>
</feature>
<keyword evidence="5" id="KW-1185">Reference proteome</keyword>
<reference evidence="4" key="1">
    <citation type="journal article" date="2019" name="bioRxiv">
        <title>The Genome of the Zebra Mussel, Dreissena polymorpha: A Resource for Invasive Species Research.</title>
        <authorList>
            <person name="McCartney M.A."/>
            <person name="Auch B."/>
            <person name="Kono T."/>
            <person name="Mallez S."/>
            <person name="Zhang Y."/>
            <person name="Obille A."/>
            <person name="Becker A."/>
            <person name="Abrahante J.E."/>
            <person name="Garbe J."/>
            <person name="Badalamenti J.P."/>
            <person name="Herman A."/>
            <person name="Mangelson H."/>
            <person name="Liachko I."/>
            <person name="Sullivan S."/>
            <person name="Sone E.D."/>
            <person name="Koren S."/>
            <person name="Silverstein K.A.T."/>
            <person name="Beckman K.B."/>
            <person name="Gohl D.M."/>
        </authorList>
    </citation>
    <scope>NUCLEOTIDE SEQUENCE</scope>
    <source>
        <strain evidence="4">Duluth1</strain>
        <tissue evidence="4">Whole animal</tissue>
    </source>
</reference>
<organism evidence="4 5">
    <name type="scientific">Dreissena polymorpha</name>
    <name type="common">Zebra mussel</name>
    <name type="synonym">Mytilus polymorpha</name>
    <dbReference type="NCBI Taxonomy" id="45954"/>
    <lineage>
        <taxon>Eukaryota</taxon>
        <taxon>Metazoa</taxon>
        <taxon>Spiralia</taxon>
        <taxon>Lophotrochozoa</taxon>
        <taxon>Mollusca</taxon>
        <taxon>Bivalvia</taxon>
        <taxon>Autobranchia</taxon>
        <taxon>Heteroconchia</taxon>
        <taxon>Euheterodonta</taxon>
        <taxon>Imparidentia</taxon>
        <taxon>Neoheterodontei</taxon>
        <taxon>Myida</taxon>
        <taxon>Dreissenoidea</taxon>
        <taxon>Dreissenidae</taxon>
        <taxon>Dreissena</taxon>
    </lineage>
</organism>
<feature type="domain" description="Alpha/beta hydrolase fold-3" evidence="3">
    <location>
        <begin position="11"/>
        <end position="151"/>
    </location>
</feature>
<dbReference type="GO" id="GO:0019433">
    <property type="term" value="P:triglyceride catabolic process"/>
    <property type="evidence" value="ECO:0007669"/>
    <property type="project" value="TreeGrafter"/>
</dbReference>
<feature type="domain" description="Alpha/beta hydrolase fold-3" evidence="3">
    <location>
        <begin position="615"/>
        <end position="676"/>
    </location>
</feature>
<evidence type="ECO:0000313" key="4">
    <source>
        <dbReference type="EMBL" id="KAH3825889.1"/>
    </source>
</evidence>
<dbReference type="SUPFAM" id="SSF53474">
    <property type="entry name" value="alpha/beta-Hydrolases"/>
    <property type="match status" value="2"/>
</dbReference>
<dbReference type="InterPro" id="IPR013094">
    <property type="entry name" value="AB_hydrolase_3"/>
</dbReference>
<dbReference type="GO" id="GO:0004771">
    <property type="term" value="F:sterol ester esterase activity"/>
    <property type="evidence" value="ECO:0007669"/>
    <property type="project" value="TreeGrafter"/>
</dbReference>
<feature type="active site" evidence="1">
    <location>
        <position position="71"/>
    </location>
</feature>
<dbReference type="Pfam" id="PF07859">
    <property type="entry name" value="Abhydrolase_3"/>
    <property type="match status" value="2"/>
</dbReference>